<dbReference type="PROSITE" id="PS50893">
    <property type="entry name" value="ABC_TRANSPORTER_2"/>
    <property type="match status" value="1"/>
</dbReference>
<keyword evidence="11" id="KW-0029">Amino-acid transport</keyword>
<dbReference type="OrthoDB" id="6049702at2"/>
<dbReference type="GO" id="GO:0022857">
    <property type="term" value="F:transmembrane transporter activity"/>
    <property type="evidence" value="ECO:0007669"/>
    <property type="project" value="InterPro"/>
</dbReference>
<feature type="domain" description="ABC transporter" evidence="15">
    <location>
        <begin position="259"/>
        <end position="498"/>
    </location>
</feature>
<feature type="transmembrane region" description="Helical" evidence="14">
    <location>
        <begin position="89"/>
        <end position="109"/>
    </location>
</feature>
<dbReference type="InterPro" id="IPR003593">
    <property type="entry name" value="AAA+_ATPase"/>
</dbReference>
<protein>
    <submittedName>
        <fullName evidence="17">Amino acid ABC transporter membrane protein, PAAT family /amino acid ABC transporter ATP-binding protein, PAAT family</fullName>
    </submittedName>
</protein>
<dbReference type="Pfam" id="PF00005">
    <property type="entry name" value="ABC_tran"/>
    <property type="match status" value="1"/>
</dbReference>
<dbReference type="PROSITE" id="PS50928">
    <property type="entry name" value="ABC_TM1"/>
    <property type="match status" value="1"/>
</dbReference>
<evidence type="ECO:0000259" key="16">
    <source>
        <dbReference type="PROSITE" id="PS50928"/>
    </source>
</evidence>
<dbReference type="Pfam" id="PF00528">
    <property type="entry name" value="BPD_transp_1"/>
    <property type="match status" value="1"/>
</dbReference>
<dbReference type="InterPro" id="IPR000515">
    <property type="entry name" value="MetI-like"/>
</dbReference>
<dbReference type="Proteomes" id="UP000243778">
    <property type="component" value="Unassembled WGS sequence"/>
</dbReference>
<dbReference type="GO" id="GO:0043190">
    <property type="term" value="C:ATP-binding cassette (ABC) transporter complex"/>
    <property type="evidence" value="ECO:0007669"/>
    <property type="project" value="InterPro"/>
</dbReference>
<evidence type="ECO:0000256" key="9">
    <source>
        <dbReference type="ARBA" id="ARBA00022741"/>
    </source>
</evidence>
<evidence type="ECO:0000256" key="14">
    <source>
        <dbReference type="RuleBase" id="RU363032"/>
    </source>
</evidence>
<keyword evidence="7" id="KW-0997">Cell inner membrane</keyword>
<dbReference type="SMART" id="SM00382">
    <property type="entry name" value="AAA"/>
    <property type="match status" value="1"/>
</dbReference>
<keyword evidence="6" id="KW-1003">Cell membrane</keyword>
<keyword evidence="9" id="KW-0547">Nucleotide-binding</keyword>
<feature type="transmembrane region" description="Helical" evidence="14">
    <location>
        <begin position="57"/>
        <end position="77"/>
    </location>
</feature>
<reference evidence="18" key="1">
    <citation type="submission" date="2016-10" db="EMBL/GenBank/DDBJ databases">
        <authorList>
            <person name="Varghese N."/>
            <person name="Submissions S."/>
        </authorList>
    </citation>
    <scope>NUCLEOTIDE SEQUENCE [LARGE SCALE GENOMIC DNA]</scope>
    <source>
        <strain evidence="18">NRRL B-59562</strain>
    </source>
</reference>
<evidence type="ECO:0000313" key="18">
    <source>
        <dbReference type="Proteomes" id="UP000243778"/>
    </source>
</evidence>
<evidence type="ECO:0000259" key="15">
    <source>
        <dbReference type="PROSITE" id="PS50893"/>
    </source>
</evidence>
<dbReference type="GO" id="GO:0005524">
    <property type="term" value="F:ATP binding"/>
    <property type="evidence" value="ECO:0007669"/>
    <property type="project" value="UniProtKB-KW"/>
</dbReference>
<accession>A0A1H2YZ94</accession>
<evidence type="ECO:0000256" key="6">
    <source>
        <dbReference type="ARBA" id="ARBA00022475"/>
    </source>
</evidence>
<evidence type="ECO:0000256" key="5">
    <source>
        <dbReference type="ARBA" id="ARBA00022448"/>
    </source>
</evidence>
<dbReference type="InterPro" id="IPR003439">
    <property type="entry name" value="ABC_transporter-like_ATP-bd"/>
</dbReference>
<evidence type="ECO:0000256" key="8">
    <source>
        <dbReference type="ARBA" id="ARBA00022692"/>
    </source>
</evidence>
<dbReference type="InterPro" id="IPR027417">
    <property type="entry name" value="P-loop_NTPase"/>
</dbReference>
<keyword evidence="5 14" id="KW-0813">Transport</keyword>
<dbReference type="InterPro" id="IPR050086">
    <property type="entry name" value="MetN_ABC_transporter-like"/>
</dbReference>
<evidence type="ECO:0000256" key="2">
    <source>
        <dbReference type="ARBA" id="ARBA00004429"/>
    </source>
</evidence>
<dbReference type="InterPro" id="IPR010065">
    <property type="entry name" value="AA_ABC_transptr_permease_3TM"/>
</dbReference>
<dbReference type="EMBL" id="FNNU01000003">
    <property type="protein sequence ID" value="SDX10522.1"/>
    <property type="molecule type" value="Genomic_DNA"/>
</dbReference>
<dbReference type="GO" id="GO:0006865">
    <property type="term" value="P:amino acid transport"/>
    <property type="evidence" value="ECO:0007669"/>
    <property type="project" value="UniProtKB-KW"/>
</dbReference>
<keyword evidence="8 14" id="KW-0812">Transmembrane</keyword>
<sequence>MAFDWGYFLSLFSLPSLWKACATVIQLSVLAWLIALPLGFLLAAARQSALAWLRLPAAAYVFFFRSLPFIVLLLFVYNLPLLVPEGRAFSAPFLAGLIALVLGQTAYMADVHSRALAEVGKVQQEAASAIGLKPLTTLRLVLVPQVLQRVLPALTERYLATLKLTSLVSLIALSEPLWVGQQLYGANHKVLETLAAVGLYYVAMVAVFGWLLGRLEWRRQFVVYEAPLLDAEQLQTLRRGLPALHIRAAVKAAGSPDALWLTHIHKSYGSHPVLDGVNLRVRPGESIALLGPPGSGRSSLLRTINGLERIDQGEIVLFGESYIHAGDHIGSAQVSRGMRHIGMLFADIGLFPHLSVLDNLLLVPRRQRRDDDHALRRQAYAMLDRLGLLAHAGRFPQQLDHAQQQRAALARALLLKPDILLCDDPTARLEDPVAARQLLDSLRALTEQRLSVVIVTDDTDFALTCDRVVIMEKGQIRVDGNAQTLRQSSDPLVRKLLDMDRGVGID</sequence>
<dbReference type="NCBIfam" id="TIGR01726">
    <property type="entry name" value="HEQRo_perm_3TM"/>
    <property type="match status" value="1"/>
</dbReference>
<dbReference type="Gene3D" id="3.40.50.300">
    <property type="entry name" value="P-loop containing nucleotide triphosphate hydrolases"/>
    <property type="match status" value="1"/>
</dbReference>
<evidence type="ECO:0000256" key="11">
    <source>
        <dbReference type="ARBA" id="ARBA00022970"/>
    </source>
</evidence>
<evidence type="ECO:0000256" key="13">
    <source>
        <dbReference type="ARBA" id="ARBA00023136"/>
    </source>
</evidence>
<feature type="transmembrane region" description="Helical" evidence="14">
    <location>
        <begin position="190"/>
        <end position="212"/>
    </location>
</feature>
<dbReference type="CDD" id="cd06261">
    <property type="entry name" value="TM_PBP2"/>
    <property type="match status" value="1"/>
</dbReference>
<evidence type="ECO:0000256" key="4">
    <source>
        <dbReference type="ARBA" id="ARBA00010072"/>
    </source>
</evidence>
<dbReference type="AlphaFoldDB" id="A0A1H2YZ94"/>
<dbReference type="STRING" id="1007099.SAMN05216287_2113"/>
<evidence type="ECO:0000256" key="1">
    <source>
        <dbReference type="ARBA" id="ARBA00004417"/>
    </source>
</evidence>
<feature type="domain" description="ABC transmembrane type-1" evidence="16">
    <location>
        <begin position="21"/>
        <end position="212"/>
    </location>
</feature>
<dbReference type="SUPFAM" id="SSF161098">
    <property type="entry name" value="MetI-like"/>
    <property type="match status" value="1"/>
</dbReference>
<keyword evidence="18" id="KW-1185">Reference proteome</keyword>
<comment type="similarity">
    <text evidence="4">Belongs to the binding-protein-dependent transport system permease family. HisMQ subfamily.</text>
</comment>
<evidence type="ECO:0000256" key="12">
    <source>
        <dbReference type="ARBA" id="ARBA00022989"/>
    </source>
</evidence>
<evidence type="ECO:0000313" key="17">
    <source>
        <dbReference type="EMBL" id="SDX10522.1"/>
    </source>
</evidence>
<name>A0A1H2YZ94_9PSED</name>
<evidence type="ECO:0000256" key="3">
    <source>
        <dbReference type="ARBA" id="ARBA00005417"/>
    </source>
</evidence>
<proteinExistence type="inferred from homology"/>
<keyword evidence="12 14" id="KW-1133">Transmembrane helix</keyword>
<organism evidence="17 18">
    <name type="scientific">Pseudomonas kuykendallii</name>
    <dbReference type="NCBI Taxonomy" id="1007099"/>
    <lineage>
        <taxon>Bacteria</taxon>
        <taxon>Pseudomonadati</taxon>
        <taxon>Pseudomonadota</taxon>
        <taxon>Gammaproteobacteria</taxon>
        <taxon>Pseudomonadales</taxon>
        <taxon>Pseudomonadaceae</taxon>
        <taxon>Pseudomonas</taxon>
    </lineage>
</organism>
<feature type="transmembrane region" description="Helical" evidence="14">
    <location>
        <begin position="17"/>
        <end position="45"/>
    </location>
</feature>
<dbReference type="SUPFAM" id="SSF52540">
    <property type="entry name" value="P-loop containing nucleoside triphosphate hydrolases"/>
    <property type="match status" value="1"/>
</dbReference>
<dbReference type="InterPro" id="IPR035906">
    <property type="entry name" value="MetI-like_sf"/>
</dbReference>
<keyword evidence="13 14" id="KW-0472">Membrane</keyword>
<comment type="subcellular location">
    <subcellularLocation>
        <location evidence="2">Cell inner membrane</location>
        <topology evidence="2">Multi-pass membrane protein</topology>
    </subcellularLocation>
    <subcellularLocation>
        <location evidence="1">Cell inner membrane</location>
        <topology evidence="1">Peripheral membrane protein</topology>
    </subcellularLocation>
    <subcellularLocation>
        <location evidence="14">Cell membrane</location>
        <topology evidence="14">Multi-pass membrane protein</topology>
    </subcellularLocation>
</comment>
<gene>
    <name evidence="17" type="ORF">SAMN05216287_2113</name>
</gene>
<dbReference type="Gene3D" id="1.10.3720.10">
    <property type="entry name" value="MetI-like"/>
    <property type="match status" value="1"/>
</dbReference>
<dbReference type="RefSeq" id="WP_090227635.1">
    <property type="nucleotide sequence ID" value="NZ_FNNU01000003.1"/>
</dbReference>
<keyword evidence="10 17" id="KW-0067">ATP-binding</keyword>
<evidence type="ECO:0000256" key="10">
    <source>
        <dbReference type="ARBA" id="ARBA00022840"/>
    </source>
</evidence>
<dbReference type="PANTHER" id="PTHR43166:SF9">
    <property type="entry name" value="GLUTAMATE_ASPARTATE IMPORT ATP-BINDING PROTEIN GLTL"/>
    <property type="match status" value="1"/>
</dbReference>
<dbReference type="GO" id="GO:0016887">
    <property type="term" value="F:ATP hydrolysis activity"/>
    <property type="evidence" value="ECO:0007669"/>
    <property type="project" value="InterPro"/>
</dbReference>
<evidence type="ECO:0000256" key="7">
    <source>
        <dbReference type="ARBA" id="ARBA00022519"/>
    </source>
</evidence>
<dbReference type="PANTHER" id="PTHR43166">
    <property type="entry name" value="AMINO ACID IMPORT ATP-BINDING PROTEIN"/>
    <property type="match status" value="1"/>
</dbReference>
<comment type="similarity">
    <text evidence="3">Belongs to the ABC transporter superfamily.</text>
</comment>